<dbReference type="RefSeq" id="WP_140465621.1">
    <property type="nucleotide sequence ID" value="NZ_RCYZ01000002.1"/>
</dbReference>
<dbReference type="OrthoDB" id="799390at2"/>
<evidence type="ECO:0000313" key="4">
    <source>
        <dbReference type="Proteomes" id="UP000317646"/>
    </source>
</evidence>
<keyword evidence="4" id="KW-1185">Reference proteome</keyword>
<dbReference type="InterPro" id="IPR024311">
    <property type="entry name" value="Lipocalin-like"/>
</dbReference>
<feature type="domain" description="Lipocalin-like" evidence="2">
    <location>
        <begin position="37"/>
        <end position="135"/>
    </location>
</feature>
<evidence type="ECO:0000259" key="2">
    <source>
        <dbReference type="Pfam" id="PF13648"/>
    </source>
</evidence>
<comment type="caution">
    <text evidence="3">The sequence shown here is derived from an EMBL/GenBank/DDBJ whole genome shotgun (WGS) entry which is preliminary data.</text>
</comment>
<feature type="chain" id="PRO_5021358963" description="Lipocalin-like domain-containing protein" evidence="1">
    <location>
        <begin position="19"/>
        <end position="159"/>
    </location>
</feature>
<dbReference type="AlphaFoldDB" id="A0A502H1S5"/>
<dbReference type="EMBL" id="RCYZ01000002">
    <property type="protein sequence ID" value="TPG67316.1"/>
    <property type="molecule type" value="Genomic_DNA"/>
</dbReference>
<evidence type="ECO:0000313" key="3">
    <source>
        <dbReference type="EMBL" id="TPG67316.1"/>
    </source>
</evidence>
<dbReference type="PROSITE" id="PS51257">
    <property type="entry name" value="PROKAR_LIPOPROTEIN"/>
    <property type="match status" value="1"/>
</dbReference>
<dbReference type="Proteomes" id="UP000317646">
    <property type="component" value="Unassembled WGS sequence"/>
</dbReference>
<name>A0A502H1S5_9BACT</name>
<evidence type="ECO:0000256" key="1">
    <source>
        <dbReference type="SAM" id="SignalP"/>
    </source>
</evidence>
<sequence>MKKALLLLLVAASLGACKKNDDTAPRSNTDLLTARNWRLSAGTTTIAINNGPPKTTDDYASAVACERDDFLKFNADQSLVSDGGPLLCNPSNPRTQTGSWNFENNETKLTITDPSIPGPGQTFDVVALSASTLRLHATVSYGSSGTTATATIDETLTAF</sequence>
<gene>
    <name evidence="3" type="ORF">EAH73_06225</name>
</gene>
<reference evidence="3 4" key="1">
    <citation type="journal article" date="2019" name="Environ. Microbiol.">
        <title>Species interactions and distinct microbial communities in high Arctic permafrost affected cryosols are associated with the CH4 and CO2 gas fluxes.</title>
        <authorList>
            <person name="Altshuler I."/>
            <person name="Hamel J."/>
            <person name="Turney S."/>
            <person name="Magnuson E."/>
            <person name="Levesque R."/>
            <person name="Greer C."/>
            <person name="Whyte L.G."/>
        </authorList>
    </citation>
    <scope>NUCLEOTIDE SEQUENCE [LARGE SCALE GENOMIC DNA]</scope>
    <source>
        <strain evidence="3 4">S9.2P</strain>
    </source>
</reference>
<feature type="signal peptide" evidence="1">
    <location>
        <begin position="1"/>
        <end position="18"/>
    </location>
</feature>
<dbReference type="Pfam" id="PF13648">
    <property type="entry name" value="Lipocalin_4"/>
    <property type="match status" value="1"/>
</dbReference>
<keyword evidence="1" id="KW-0732">Signal</keyword>
<organism evidence="3 4">
    <name type="scientific">Hymenobacter nivis</name>
    <dbReference type="NCBI Taxonomy" id="1850093"/>
    <lineage>
        <taxon>Bacteria</taxon>
        <taxon>Pseudomonadati</taxon>
        <taxon>Bacteroidota</taxon>
        <taxon>Cytophagia</taxon>
        <taxon>Cytophagales</taxon>
        <taxon>Hymenobacteraceae</taxon>
        <taxon>Hymenobacter</taxon>
    </lineage>
</organism>
<accession>A0A502H1S5</accession>
<protein>
    <recommendedName>
        <fullName evidence="2">Lipocalin-like domain-containing protein</fullName>
    </recommendedName>
</protein>
<proteinExistence type="predicted"/>